<organism evidence="1 2">
    <name type="scientific">Streptomyces hyaluromycini</name>
    <dbReference type="NCBI Taxonomy" id="1377993"/>
    <lineage>
        <taxon>Bacteria</taxon>
        <taxon>Bacillati</taxon>
        <taxon>Actinomycetota</taxon>
        <taxon>Actinomycetes</taxon>
        <taxon>Kitasatosporales</taxon>
        <taxon>Streptomycetaceae</taxon>
        <taxon>Streptomyces</taxon>
    </lineage>
</organism>
<accession>A0ABV1XDQ7</accession>
<reference evidence="1 2" key="1">
    <citation type="submission" date="2024-06" db="EMBL/GenBank/DDBJ databases">
        <title>The Natural Products Discovery Center: Release of the First 8490 Sequenced Strains for Exploring Actinobacteria Biosynthetic Diversity.</title>
        <authorList>
            <person name="Kalkreuter E."/>
            <person name="Kautsar S.A."/>
            <person name="Yang D."/>
            <person name="Bader C.D."/>
            <person name="Teijaro C.N."/>
            <person name="Fluegel L."/>
            <person name="Davis C.M."/>
            <person name="Simpson J.R."/>
            <person name="Lauterbach L."/>
            <person name="Steele A.D."/>
            <person name="Gui C."/>
            <person name="Meng S."/>
            <person name="Li G."/>
            <person name="Viehrig K."/>
            <person name="Ye F."/>
            <person name="Su P."/>
            <person name="Kiefer A.F."/>
            <person name="Nichols A."/>
            <person name="Cepeda A.J."/>
            <person name="Yan W."/>
            <person name="Fan B."/>
            <person name="Jiang Y."/>
            <person name="Adhikari A."/>
            <person name="Zheng C.-J."/>
            <person name="Schuster L."/>
            <person name="Cowan T.M."/>
            <person name="Smanski M.J."/>
            <person name="Chevrette M.G."/>
            <person name="De Carvalho L.P.S."/>
            <person name="Shen B."/>
        </authorList>
    </citation>
    <scope>NUCLEOTIDE SEQUENCE [LARGE SCALE GENOMIC DNA]</scope>
    <source>
        <strain evidence="1 2">NPDC000234</strain>
    </source>
</reference>
<dbReference type="Gene3D" id="1.10.10.10">
    <property type="entry name" value="Winged helix-like DNA-binding domain superfamily/Winged helix DNA-binding domain"/>
    <property type="match status" value="1"/>
</dbReference>
<protein>
    <submittedName>
        <fullName evidence="1">Sugar kinase</fullName>
    </submittedName>
</protein>
<name>A0ABV1XDQ7_9ACTN</name>
<keyword evidence="1" id="KW-0418">Kinase</keyword>
<dbReference type="InterPro" id="IPR036388">
    <property type="entry name" value="WH-like_DNA-bd_sf"/>
</dbReference>
<proteinExistence type="predicted"/>
<sequence>MAASDVEEQQEQPWSRQRLRSTNERLLLDRLRALGSASRAQLARETG</sequence>
<evidence type="ECO:0000313" key="2">
    <source>
        <dbReference type="Proteomes" id="UP001474181"/>
    </source>
</evidence>
<dbReference type="EMBL" id="JBEPEK010000726">
    <property type="protein sequence ID" value="MER7187098.1"/>
    <property type="molecule type" value="Genomic_DNA"/>
</dbReference>
<dbReference type="Proteomes" id="UP001474181">
    <property type="component" value="Unassembled WGS sequence"/>
</dbReference>
<dbReference type="GO" id="GO:0016301">
    <property type="term" value="F:kinase activity"/>
    <property type="evidence" value="ECO:0007669"/>
    <property type="project" value="UniProtKB-KW"/>
</dbReference>
<keyword evidence="1" id="KW-0808">Transferase</keyword>
<keyword evidence="2" id="KW-1185">Reference proteome</keyword>
<comment type="caution">
    <text evidence="1">The sequence shown here is derived from an EMBL/GenBank/DDBJ whole genome shotgun (WGS) entry which is preliminary data.</text>
</comment>
<evidence type="ECO:0000313" key="1">
    <source>
        <dbReference type="EMBL" id="MER7187098.1"/>
    </source>
</evidence>
<feature type="non-terminal residue" evidence="1">
    <location>
        <position position="47"/>
    </location>
</feature>
<gene>
    <name evidence="1" type="ORF">ABT404_47870</name>
</gene>